<evidence type="ECO:0000256" key="1">
    <source>
        <dbReference type="SAM" id="Phobius"/>
    </source>
</evidence>
<protein>
    <submittedName>
        <fullName evidence="2">PhoR</fullName>
    </submittedName>
</protein>
<feature type="transmembrane region" description="Helical" evidence="1">
    <location>
        <begin position="6"/>
        <end position="25"/>
    </location>
</feature>
<gene>
    <name evidence="2" type="primary">phoR</name>
</gene>
<keyword evidence="1" id="KW-0472">Membrane</keyword>
<keyword evidence="1" id="KW-1133">Transmembrane helix</keyword>
<keyword evidence="1" id="KW-0812">Transmembrane</keyword>
<organism evidence="2">
    <name type="scientific">Bacillus subtilis</name>
    <dbReference type="NCBI Taxonomy" id="1423"/>
    <lineage>
        <taxon>Bacteria</taxon>
        <taxon>Bacillati</taxon>
        <taxon>Bacillota</taxon>
        <taxon>Bacilli</taxon>
        <taxon>Bacillales</taxon>
        <taxon>Bacillaceae</taxon>
        <taxon>Bacillus</taxon>
    </lineage>
</organism>
<name>Q53328_BACIU</name>
<proteinExistence type="predicted"/>
<accession>Q53328</accession>
<dbReference type="AlphaFoldDB" id="Q53328"/>
<evidence type="ECO:0000313" key="2">
    <source>
        <dbReference type="EMBL" id="AAB27099.1"/>
    </source>
</evidence>
<dbReference type="EMBL" id="S62218">
    <property type="protein sequence ID" value="AAB27099.1"/>
    <property type="molecule type" value="Genomic_DNA"/>
</dbReference>
<reference evidence="2" key="1">
    <citation type="journal article" date="1993" name="J. Bacteriol.">
        <title>Bacillus subtilis transcription regulator, Spo0A, decreases alkaline phosphatase levels induced by phosphate starvation.</title>
        <authorList>
            <person name="Jensen K.K."/>
            <person name="Sharkova E."/>
            <person name="Duggan M.F."/>
            <person name="Qi Y."/>
            <person name="Koide A."/>
            <person name="Hoch J.A."/>
            <person name="Hulett F.M."/>
        </authorList>
    </citation>
    <scope>NUCLEOTIDE SEQUENCE</scope>
</reference>
<sequence length="37" mass="4170">MGPDDEWKGIVLVIICCAVFITMHLNMKKSSLSKTFL</sequence>